<comment type="similarity">
    <text evidence="1">Belongs to the STK19 family.</text>
</comment>
<dbReference type="Proteomes" id="UP001151287">
    <property type="component" value="Unassembled WGS sequence"/>
</dbReference>
<dbReference type="OrthoDB" id="10261701at2759"/>
<accession>A0A9Q0CI79</accession>
<reference evidence="3" key="1">
    <citation type="journal article" date="2022" name="Cell">
        <title>Repeat-based holocentromeres influence genome architecture and karyotype evolution.</title>
        <authorList>
            <person name="Hofstatter P.G."/>
            <person name="Thangavel G."/>
            <person name="Lux T."/>
            <person name="Neumann P."/>
            <person name="Vondrak T."/>
            <person name="Novak P."/>
            <person name="Zhang M."/>
            <person name="Costa L."/>
            <person name="Castellani M."/>
            <person name="Scott A."/>
            <person name="Toegelov H."/>
            <person name="Fuchs J."/>
            <person name="Mata-Sucre Y."/>
            <person name="Dias Y."/>
            <person name="Vanzela A.L.L."/>
            <person name="Huettel B."/>
            <person name="Almeida C.C.S."/>
            <person name="Simkova H."/>
            <person name="Souza G."/>
            <person name="Pedrosa-Harand A."/>
            <person name="Macas J."/>
            <person name="Mayer K.F.X."/>
            <person name="Houben A."/>
            <person name="Marques A."/>
        </authorList>
    </citation>
    <scope>NUCLEOTIDE SEQUENCE</scope>
    <source>
        <strain evidence="3">RhyBre1mFocal</strain>
    </source>
</reference>
<dbReference type="PANTHER" id="PTHR15243:SF0">
    <property type="entry name" value="SERINE_THREONINE-PROTEIN KINASE 19"/>
    <property type="match status" value="1"/>
</dbReference>
<dbReference type="AlphaFoldDB" id="A0A9Q0CI79"/>
<dbReference type="EMBL" id="JAMQYH010000003">
    <property type="protein sequence ID" value="KAJ1694308.1"/>
    <property type="molecule type" value="Genomic_DNA"/>
</dbReference>
<feature type="region of interest" description="Disordered" evidence="2">
    <location>
        <begin position="1"/>
        <end position="27"/>
    </location>
</feature>
<sequence length="280" mass="31920">MAESSQSQSGRKKRPRSESDDDPDADADAASLQSIQLGMLFLFSKNDLTFTDTAIALQMMKAQFPKLDKVVVRPFILRSQLYSSVKDRTQVDRDLESLKKEAVVRVFKLNTGKDDHAIMFMDDYLAQMENAVKRYDVKDKQLSEVFDWFKQYVIKSKTDVSISHPELCSLLSNGGDVTEKHVTLLINAGLLTRQLIDQNLYWFVIPNIGSILKGLSQGRKELLSLIKRTKYKEMVLANLEKKRLRLSPLDIRFHIRDLIGSGLLKTVQSPIGLLIRLSRD</sequence>
<evidence type="ECO:0000313" key="4">
    <source>
        <dbReference type="Proteomes" id="UP001151287"/>
    </source>
</evidence>
<dbReference type="InterPro" id="IPR018865">
    <property type="entry name" value="STK19-like"/>
</dbReference>
<keyword evidence="4" id="KW-1185">Reference proteome</keyword>
<evidence type="ECO:0000256" key="1">
    <source>
        <dbReference type="ARBA" id="ARBA00093458"/>
    </source>
</evidence>
<name>A0A9Q0CI79_9POAL</name>
<gene>
    <name evidence="3" type="ORF">LUZ63_011006</name>
</gene>
<dbReference type="PANTHER" id="PTHR15243">
    <property type="entry name" value="SERINE/THREONINE-PROTEIN KINASE 19"/>
    <property type="match status" value="1"/>
</dbReference>
<protein>
    <recommendedName>
        <fullName evidence="5">Serine/threonine-protein kinase 19</fullName>
    </recommendedName>
</protein>
<evidence type="ECO:0000256" key="2">
    <source>
        <dbReference type="SAM" id="MobiDB-lite"/>
    </source>
</evidence>
<evidence type="ECO:0008006" key="5">
    <source>
        <dbReference type="Google" id="ProtNLM"/>
    </source>
</evidence>
<proteinExistence type="inferred from homology"/>
<evidence type="ECO:0000313" key="3">
    <source>
        <dbReference type="EMBL" id="KAJ1694308.1"/>
    </source>
</evidence>
<comment type="caution">
    <text evidence="3">The sequence shown here is derived from an EMBL/GenBank/DDBJ whole genome shotgun (WGS) entry which is preliminary data.</text>
</comment>
<dbReference type="Pfam" id="PF10494">
    <property type="entry name" value="Stk19"/>
    <property type="match status" value="1"/>
</dbReference>
<organism evidence="3 4">
    <name type="scientific">Rhynchospora breviuscula</name>
    <dbReference type="NCBI Taxonomy" id="2022672"/>
    <lineage>
        <taxon>Eukaryota</taxon>
        <taxon>Viridiplantae</taxon>
        <taxon>Streptophyta</taxon>
        <taxon>Embryophyta</taxon>
        <taxon>Tracheophyta</taxon>
        <taxon>Spermatophyta</taxon>
        <taxon>Magnoliopsida</taxon>
        <taxon>Liliopsida</taxon>
        <taxon>Poales</taxon>
        <taxon>Cyperaceae</taxon>
        <taxon>Cyperoideae</taxon>
        <taxon>Rhynchosporeae</taxon>
        <taxon>Rhynchospora</taxon>
    </lineage>
</organism>